<dbReference type="SUPFAM" id="SSF82171">
    <property type="entry name" value="DPP6 N-terminal domain-like"/>
    <property type="match status" value="1"/>
</dbReference>
<gene>
    <name evidence="2" type="ORF">K8U61_00400</name>
</gene>
<name>A0ABS7U6J7_9ACTN</name>
<feature type="signal peptide" evidence="1">
    <location>
        <begin position="1"/>
        <end position="25"/>
    </location>
</feature>
<comment type="caution">
    <text evidence="2">The sequence shown here is derived from an EMBL/GenBank/DDBJ whole genome shotgun (WGS) entry which is preliminary data.</text>
</comment>
<evidence type="ECO:0000313" key="2">
    <source>
        <dbReference type="EMBL" id="MBZ5736601.1"/>
    </source>
</evidence>
<accession>A0ABS7U6J7</accession>
<feature type="chain" id="PRO_5045247098" description="PQQ-binding-like beta-propeller repeat protein" evidence="1">
    <location>
        <begin position="26"/>
        <end position="484"/>
    </location>
</feature>
<keyword evidence="1" id="KW-0732">Signal</keyword>
<protein>
    <recommendedName>
        <fullName evidence="4">PQQ-binding-like beta-propeller repeat protein</fullName>
    </recommendedName>
</protein>
<proteinExistence type="predicted"/>
<organism evidence="2 3">
    <name type="scientific">Nocardioides mangrovi</name>
    <dbReference type="NCBI Taxonomy" id="2874580"/>
    <lineage>
        <taxon>Bacteria</taxon>
        <taxon>Bacillati</taxon>
        <taxon>Actinomycetota</taxon>
        <taxon>Actinomycetes</taxon>
        <taxon>Propionibacteriales</taxon>
        <taxon>Nocardioidaceae</taxon>
        <taxon>Nocardioides</taxon>
    </lineage>
</organism>
<evidence type="ECO:0008006" key="4">
    <source>
        <dbReference type="Google" id="ProtNLM"/>
    </source>
</evidence>
<dbReference type="EMBL" id="JAIQZJ010000001">
    <property type="protein sequence ID" value="MBZ5736601.1"/>
    <property type="molecule type" value="Genomic_DNA"/>
</dbReference>
<evidence type="ECO:0000256" key="1">
    <source>
        <dbReference type="SAM" id="SignalP"/>
    </source>
</evidence>
<reference evidence="2 3" key="1">
    <citation type="submission" date="2021-09" db="EMBL/GenBank/DDBJ databases">
        <title>Whole genome sequence of Nocardioides sp. GBK3QG-3.</title>
        <authorList>
            <person name="Tuo L."/>
        </authorList>
    </citation>
    <scope>NUCLEOTIDE SEQUENCE [LARGE SCALE GENOMIC DNA]</scope>
    <source>
        <strain evidence="2 3">GBK3QG-3</strain>
    </source>
</reference>
<sequence length="484" mass="50138">MLVRSACAVVAAVFLATGLAGPAHAASAPKDPFDLTAVGDGVSFVAGSGDHQQLWHSDGTSAGTRRLTDVHQDDGFCCVGLTPWGDRLLAEINDTDGTTAWVSDGTRTGTQPLLDIPDGSFGYWIEDVTPAGDHAYFWTGGAFDPQQVWETDGTAEGTTSVASFAGHVDIVGVLDDSLLVAGWDGGAAPGVLDRIAADGTVTQLAELPGAAYAVEGSAGGRYYLVSGGALFSTDGTAAGTTQVTDPGTDRIEISSPVYEVDGHALFFTYVSPTNYAAQLWTSDGTLAGTHRVTDTVFTESPRGPEAAVAGGHLVFRGSEAHPNAPALWSSDGTAEGTVRLDSPDLAHIPQPTDFQVVDDSVYVIARDAGLRAGIFRTDGASVTEVVPGHGDRDVALDALTVVGDSVAWTRGGGGTSHRRLWTTDGTTAGTHEIRPSRGWLGVGRDGELAAVGDRLYVAAAAKGARHATLWRSNLTTVHQVVSAR</sequence>
<dbReference type="Proteomes" id="UP000780875">
    <property type="component" value="Unassembled WGS sequence"/>
</dbReference>
<evidence type="ECO:0000313" key="3">
    <source>
        <dbReference type="Proteomes" id="UP000780875"/>
    </source>
</evidence>
<dbReference type="RefSeq" id="WP_224120976.1">
    <property type="nucleotide sequence ID" value="NZ_JAIQZJ010000001.1"/>
</dbReference>
<keyword evidence="3" id="KW-1185">Reference proteome</keyword>